<organism evidence="1 2">
    <name type="scientific">Candidatus Nomurabacteria bacterium RIFCSPLOWO2_01_FULL_40_18</name>
    <dbReference type="NCBI Taxonomy" id="1801773"/>
    <lineage>
        <taxon>Bacteria</taxon>
        <taxon>Candidatus Nomuraibacteriota</taxon>
    </lineage>
</organism>
<reference evidence="1 2" key="1">
    <citation type="journal article" date="2016" name="Nat. Commun.">
        <title>Thousands of microbial genomes shed light on interconnected biogeochemical processes in an aquifer system.</title>
        <authorList>
            <person name="Anantharaman K."/>
            <person name="Brown C.T."/>
            <person name="Hug L.A."/>
            <person name="Sharon I."/>
            <person name="Castelle C.J."/>
            <person name="Probst A.J."/>
            <person name="Thomas B.C."/>
            <person name="Singh A."/>
            <person name="Wilkins M.J."/>
            <person name="Karaoz U."/>
            <person name="Brodie E.L."/>
            <person name="Williams K.H."/>
            <person name="Hubbard S.S."/>
            <person name="Banfield J.F."/>
        </authorList>
    </citation>
    <scope>NUCLEOTIDE SEQUENCE [LARGE SCALE GENOMIC DNA]</scope>
</reference>
<dbReference type="Gene3D" id="3.90.550.10">
    <property type="entry name" value="Spore Coat Polysaccharide Biosynthesis Protein SpsA, Chain A"/>
    <property type="match status" value="1"/>
</dbReference>
<comment type="caution">
    <text evidence="1">The sequence shown here is derived from an EMBL/GenBank/DDBJ whole genome shotgun (WGS) entry which is preliminary data.</text>
</comment>
<evidence type="ECO:0008006" key="3">
    <source>
        <dbReference type="Google" id="ProtNLM"/>
    </source>
</evidence>
<evidence type="ECO:0000313" key="2">
    <source>
        <dbReference type="Proteomes" id="UP000176629"/>
    </source>
</evidence>
<dbReference type="InterPro" id="IPR029044">
    <property type="entry name" value="Nucleotide-diphossugar_trans"/>
</dbReference>
<gene>
    <name evidence="1" type="ORF">A3A03_03045</name>
</gene>
<accession>A0A1F6XJ43</accession>
<dbReference type="Proteomes" id="UP000176629">
    <property type="component" value="Unassembled WGS sequence"/>
</dbReference>
<evidence type="ECO:0000313" key="1">
    <source>
        <dbReference type="EMBL" id="OGI93981.1"/>
    </source>
</evidence>
<protein>
    <recommendedName>
        <fullName evidence="3">Glycosyltransferase 2-like domain-containing protein</fullName>
    </recommendedName>
</protein>
<dbReference type="SUPFAM" id="SSF53448">
    <property type="entry name" value="Nucleotide-diphospho-sugar transferases"/>
    <property type="match status" value="1"/>
</dbReference>
<sequence>METKGKKTPLIILATYWNERYFIEPSLRQIEALNPSEIIIADGCFNPRVSNYSTDGTREIIEKFIATHPNARMIPALRPGIFKAAWLLLRGHKHLPWWTIFRLSRWKFLLVSLMRVPYQRNEGITFQHMISVSKEWKPGFWFTSYDADQFYSDEMIKEMARIMDNNPENIDLMTATEMTFFKDFSHYTTSLVKRISSNMPNRIYPDTTIQPQRSIIRETKSGEMRGLRDILAKHLYVRFVKQKNVGFYFHYKLNPPSRLNAGYQVGNRGRPNPEHYEMKEFTGKHPRVAREYFGL</sequence>
<dbReference type="EMBL" id="MFUX01000034">
    <property type="protein sequence ID" value="OGI93981.1"/>
    <property type="molecule type" value="Genomic_DNA"/>
</dbReference>
<proteinExistence type="predicted"/>
<dbReference type="AlphaFoldDB" id="A0A1F6XJ43"/>
<dbReference type="STRING" id="1801773.A3A03_03045"/>
<name>A0A1F6XJ43_9BACT</name>